<dbReference type="Pfam" id="PF02915">
    <property type="entry name" value="Rubrerythrin"/>
    <property type="match status" value="1"/>
</dbReference>
<name>A0ABS3KFK6_9PROT</name>
<dbReference type="PANTHER" id="PTHR33531">
    <property type="entry name" value="RUBRERYTHRIN SUBFAMILY"/>
    <property type="match status" value="1"/>
</dbReference>
<dbReference type="CDD" id="cd01045">
    <property type="entry name" value="Ferritin_like_AB"/>
    <property type="match status" value="1"/>
</dbReference>
<feature type="transmembrane region" description="Helical" evidence="1">
    <location>
        <begin position="176"/>
        <end position="198"/>
    </location>
</feature>
<gene>
    <name evidence="3" type="ORF">IAI60_16715</name>
</gene>
<evidence type="ECO:0000313" key="4">
    <source>
        <dbReference type="Proteomes" id="UP001518990"/>
    </source>
</evidence>
<proteinExistence type="predicted"/>
<protein>
    <submittedName>
        <fullName evidence="3">Rubrerythrin</fullName>
    </submittedName>
</protein>
<dbReference type="InterPro" id="IPR009078">
    <property type="entry name" value="Ferritin-like_SF"/>
</dbReference>
<dbReference type="EMBL" id="JACTNF010000019">
    <property type="protein sequence ID" value="MBO1076256.1"/>
    <property type="molecule type" value="Genomic_DNA"/>
</dbReference>
<sequence>MRRLEELSEAEILALAVASEEEDSRIYRHFALRLRGAYPASARVFEDMAVEEDEHRQRLLGLYEKKFGTELPYITRQDVRGFMRRSPVWLMKDLRIETVRGQAALMERQASRFYAQAAGRVHDTEVRRLLGDLAASEARHEQRAEELEATYLTPEARGAEDAEARRALLLQVVQPGLAGLIDGSISTLAPIFAAAFATHRSEDAFLVGLAASIGAGISMGLTEALSDDGAITGRGHPWLRGTVCGVMTALGGLGHTLPYLITDFWLATTIAALVVAVELFVIAWVRWRYMETPIFSAMVQVVLGGVLVLLAGIFIGSS</sequence>
<dbReference type="SUPFAM" id="SSF47240">
    <property type="entry name" value="Ferritin-like"/>
    <property type="match status" value="1"/>
</dbReference>
<organism evidence="3 4">
    <name type="scientific">Roseomonas marmotae</name>
    <dbReference type="NCBI Taxonomy" id="2768161"/>
    <lineage>
        <taxon>Bacteria</taxon>
        <taxon>Pseudomonadati</taxon>
        <taxon>Pseudomonadota</taxon>
        <taxon>Alphaproteobacteria</taxon>
        <taxon>Acetobacterales</taxon>
        <taxon>Roseomonadaceae</taxon>
        <taxon>Roseomonas</taxon>
    </lineage>
</organism>
<dbReference type="PIRSF" id="PIRSF035918">
    <property type="entry name" value="UCP035918_rubreryth_DUF125"/>
    <property type="match status" value="1"/>
</dbReference>
<keyword evidence="1" id="KW-1133">Transmembrane helix</keyword>
<feature type="transmembrane region" description="Helical" evidence="1">
    <location>
        <begin position="297"/>
        <end position="316"/>
    </location>
</feature>
<dbReference type="Gene3D" id="1.20.1260.10">
    <property type="match status" value="1"/>
</dbReference>
<dbReference type="InterPro" id="IPR012347">
    <property type="entry name" value="Ferritin-like"/>
</dbReference>
<feature type="transmembrane region" description="Helical" evidence="1">
    <location>
        <begin position="264"/>
        <end position="285"/>
    </location>
</feature>
<dbReference type="PANTHER" id="PTHR33531:SF10">
    <property type="entry name" value="BLR7895 PROTEIN"/>
    <property type="match status" value="1"/>
</dbReference>
<dbReference type="RefSeq" id="WP_207449068.1">
    <property type="nucleotide sequence ID" value="NZ_CP061091.1"/>
</dbReference>
<feature type="transmembrane region" description="Helical" evidence="1">
    <location>
        <begin position="204"/>
        <end position="226"/>
    </location>
</feature>
<dbReference type="InterPro" id="IPR003251">
    <property type="entry name" value="Rr_diiron-bd_dom"/>
</dbReference>
<evidence type="ECO:0000256" key="1">
    <source>
        <dbReference type="SAM" id="Phobius"/>
    </source>
</evidence>
<reference evidence="3 4" key="1">
    <citation type="submission" date="2020-09" db="EMBL/GenBank/DDBJ databases">
        <title>Roseomonas.</title>
        <authorList>
            <person name="Zhu W."/>
        </authorList>
    </citation>
    <scope>NUCLEOTIDE SEQUENCE [LARGE SCALE GENOMIC DNA]</scope>
    <source>
        <strain evidence="3 4">1311</strain>
    </source>
</reference>
<dbReference type="NCBIfam" id="NF045676">
    <property type="entry name" value="FeExpMbfA"/>
    <property type="match status" value="1"/>
</dbReference>
<keyword evidence="4" id="KW-1185">Reference proteome</keyword>
<dbReference type="Proteomes" id="UP001518990">
    <property type="component" value="Unassembled WGS sequence"/>
</dbReference>
<evidence type="ECO:0000259" key="2">
    <source>
        <dbReference type="Pfam" id="PF02915"/>
    </source>
</evidence>
<accession>A0ABS3KFK6</accession>
<keyword evidence="1" id="KW-0812">Transmembrane</keyword>
<feature type="domain" description="Rubrerythrin diiron-binding" evidence="2">
    <location>
        <begin position="11"/>
        <end position="147"/>
    </location>
</feature>
<evidence type="ECO:0000313" key="3">
    <source>
        <dbReference type="EMBL" id="MBO1076256.1"/>
    </source>
</evidence>
<comment type="caution">
    <text evidence="3">The sequence shown here is derived from an EMBL/GenBank/DDBJ whole genome shotgun (WGS) entry which is preliminary data.</text>
</comment>
<keyword evidence="1" id="KW-0472">Membrane</keyword>
<dbReference type="InterPro" id="IPR017040">
    <property type="entry name" value="UCP035918_rubreryth/DUF125"/>
</dbReference>